<dbReference type="Pfam" id="PF10099">
    <property type="entry name" value="RskA_C"/>
    <property type="match status" value="1"/>
</dbReference>
<dbReference type="InterPro" id="IPR051474">
    <property type="entry name" value="Anti-sigma-K/W_factor"/>
</dbReference>
<evidence type="ECO:0000256" key="6">
    <source>
        <dbReference type="ARBA" id="ARBA00023136"/>
    </source>
</evidence>
<reference evidence="13" key="2">
    <citation type="submission" date="2015-03" db="EMBL/GenBank/DDBJ databases">
        <title>Genome sequence of Paenibacillus beijingensis strain DSM 24997T.</title>
        <authorList>
            <person name="Kwak Y."/>
            <person name="Shin J.-H."/>
        </authorList>
    </citation>
    <scope>NUCLEOTIDE SEQUENCE [LARGE SCALE GENOMIC DNA]</scope>
    <source>
        <strain evidence="13">DSM 24997</strain>
    </source>
</reference>
<dbReference type="GO" id="GO:0016989">
    <property type="term" value="F:sigma factor antagonist activity"/>
    <property type="evidence" value="ECO:0007669"/>
    <property type="project" value="TreeGrafter"/>
</dbReference>
<evidence type="ECO:0000256" key="3">
    <source>
        <dbReference type="ARBA" id="ARBA00022475"/>
    </source>
</evidence>
<dbReference type="Proteomes" id="UP000032633">
    <property type="component" value="Chromosome"/>
</dbReference>
<dbReference type="KEGG" id="pbj:VN24_23685"/>
<dbReference type="OrthoDB" id="150725at2"/>
<dbReference type="InterPro" id="IPR018764">
    <property type="entry name" value="RskA_C"/>
</dbReference>
<feature type="transmembrane region" description="Helical" evidence="10">
    <location>
        <begin position="95"/>
        <end position="112"/>
    </location>
</feature>
<name>A0A0D5NP05_9BACL</name>
<evidence type="ECO:0000313" key="13">
    <source>
        <dbReference type="Proteomes" id="UP000032633"/>
    </source>
</evidence>
<evidence type="ECO:0000256" key="1">
    <source>
        <dbReference type="ARBA" id="ARBA00004167"/>
    </source>
</evidence>
<evidence type="ECO:0000256" key="5">
    <source>
        <dbReference type="ARBA" id="ARBA00022989"/>
    </source>
</evidence>
<dbReference type="PATRIC" id="fig|1126833.4.peg.5208"/>
<protein>
    <recommendedName>
        <fullName evidence="8">Regulator of SigK</fullName>
    </recommendedName>
    <alternativeName>
        <fullName evidence="7">Sigma-K anti-sigma factor RskA</fullName>
    </alternativeName>
</protein>
<dbReference type="EMBL" id="CP011058">
    <property type="protein sequence ID" value="AJY77006.1"/>
    <property type="molecule type" value="Genomic_DNA"/>
</dbReference>
<dbReference type="PANTHER" id="PTHR37461:SF1">
    <property type="entry name" value="ANTI-SIGMA-K FACTOR RSKA"/>
    <property type="match status" value="1"/>
</dbReference>
<keyword evidence="5 10" id="KW-1133">Transmembrane helix</keyword>
<dbReference type="PANTHER" id="PTHR37461">
    <property type="entry name" value="ANTI-SIGMA-K FACTOR RSKA"/>
    <property type="match status" value="1"/>
</dbReference>
<organism evidence="12 13">
    <name type="scientific">Paenibacillus beijingensis</name>
    <dbReference type="NCBI Taxonomy" id="1126833"/>
    <lineage>
        <taxon>Bacteria</taxon>
        <taxon>Bacillati</taxon>
        <taxon>Bacillota</taxon>
        <taxon>Bacilli</taxon>
        <taxon>Bacillales</taxon>
        <taxon>Paenibacillaceae</taxon>
        <taxon>Paenibacillus</taxon>
    </lineage>
</organism>
<dbReference type="RefSeq" id="WP_045672431.1">
    <property type="nucleotide sequence ID" value="NZ_CP011058.1"/>
</dbReference>
<dbReference type="STRING" id="1126833.VN24_23685"/>
<dbReference type="GO" id="GO:0005886">
    <property type="term" value="C:plasma membrane"/>
    <property type="evidence" value="ECO:0007669"/>
    <property type="project" value="UniProtKB-SubCell"/>
</dbReference>
<evidence type="ECO:0000313" key="12">
    <source>
        <dbReference type="EMBL" id="AJY77006.1"/>
    </source>
</evidence>
<evidence type="ECO:0000256" key="9">
    <source>
        <dbReference type="SAM" id="MobiDB-lite"/>
    </source>
</evidence>
<evidence type="ECO:0000256" key="10">
    <source>
        <dbReference type="SAM" id="Phobius"/>
    </source>
</evidence>
<dbReference type="HOGENOM" id="CLU_075802_0_0_9"/>
<dbReference type="AlphaFoldDB" id="A0A0D5NP05"/>
<dbReference type="InterPro" id="IPR041916">
    <property type="entry name" value="Anti_sigma_zinc_sf"/>
</dbReference>
<accession>A0A0D5NP05</accession>
<feature type="domain" description="Anti-sigma K factor RskA C-terminal" evidence="11">
    <location>
        <begin position="96"/>
        <end position="240"/>
    </location>
</feature>
<keyword evidence="3" id="KW-1003">Cell membrane</keyword>
<proteinExistence type="predicted"/>
<comment type="subcellular location">
    <subcellularLocation>
        <location evidence="2">Cell membrane</location>
    </subcellularLocation>
    <subcellularLocation>
        <location evidence="1">Membrane</location>
        <topology evidence="1">Single-pass membrane protein</topology>
    </subcellularLocation>
</comment>
<evidence type="ECO:0000256" key="7">
    <source>
        <dbReference type="ARBA" id="ARBA00029829"/>
    </source>
</evidence>
<dbReference type="GO" id="GO:0006417">
    <property type="term" value="P:regulation of translation"/>
    <property type="evidence" value="ECO:0007669"/>
    <property type="project" value="TreeGrafter"/>
</dbReference>
<keyword evidence="6 10" id="KW-0472">Membrane</keyword>
<evidence type="ECO:0000256" key="4">
    <source>
        <dbReference type="ARBA" id="ARBA00022692"/>
    </source>
</evidence>
<evidence type="ECO:0000256" key="2">
    <source>
        <dbReference type="ARBA" id="ARBA00004236"/>
    </source>
</evidence>
<reference evidence="12 13" key="1">
    <citation type="journal article" date="2015" name="J. Biotechnol.">
        <title>Complete genome sequence of Paenibacillus beijingensis 7188(T) (=DSM 24997(T)), a novel rhizobacterium from jujube garden soil.</title>
        <authorList>
            <person name="Kwak Y."/>
            <person name="Shin J.H."/>
        </authorList>
    </citation>
    <scope>NUCLEOTIDE SEQUENCE [LARGE SCALE GENOMIC DNA]</scope>
    <source>
        <strain evidence="12 13">DSM 24997</strain>
    </source>
</reference>
<gene>
    <name evidence="12" type="ORF">VN24_23685</name>
</gene>
<dbReference type="Gene3D" id="1.10.10.1320">
    <property type="entry name" value="Anti-sigma factor, zinc-finger domain"/>
    <property type="match status" value="1"/>
</dbReference>
<keyword evidence="4 10" id="KW-0812">Transmembrane</keyword>
<feature type="region of interest" description="Disordered" evidence="9">
    <location>
        <begin position="228"/>
        <end position="247"/>
    </location>
</feature>
<evidence type="ECO:0000256" key="8">
    <source>
        <dbReference type="ARBA" id="ARBA00030803"/>
    </source>
</evidence>
<sequence>MNDELYSAECELVLDYLSGTGTKEDKEAFERHLPHCNRCKQELAELQMVWEALPTDMERVEPPKDLKKQIMTAVKSEARSQNSQQYPKRIRWGKAVLGAAAAILIFAAGSFWDNPFRSRDAALPSLEQALSIPASQIVRIDRLIAEPGEKANAYGVACIIDNGTSRQFAVYVFGAQATSGQQAYQVWLASDGSRISAGTFRVNDSGVGLLAMPIASSDLSYDRIGITLEPDDTGDHPRGPKAFGTKA</sequence>
<keyword evidence="13" id="KW-1185">Reference proteome</keyword>
<evidence type="ECO:0000259" key="11">
    <source>
        <dbReference type="Pfam" id="PF10099"/>
    </source>
</evidence>